<protein>
    <recommendedName>
        <fullName evidence="3">RING-type domain-containing protein</fullName>
    </recommendedName>
</protein>
<dbReference type="Gene3D" id="3.30.40.10">
    <property type="entry name" value="Zinc/RING finger domain, C3HC4 (zinc finger)"/>
    <property type="match status" value="1"/>
</dbReference>
<comment type="caution">
    <text evidence="4">The sequence shown here is derived from an EMBL/GenBank/DDBJ whole genome shotgun (WGS) entry which is preliminary data.</text>
</comment>
<dbReference type="PANTHER" id="PTHR46569:SF1">
    <property type="entry name" value="E3 UBIQUITIN-PROTEIN LIGASE RFWD3-RELATED"/>
    <property type="match status" value="1"/>
</dbReference>
<name>A0A9P3GSE8_9APHY</name>
<evidence type="ECO:0000256" key="1">
    <source>
        <dbReference type="PROSITE-ProRule" id="PRU00175"/>
    </source>
</evidence>
<dbReference type="GO" id="GO:0008270">
    <property type="term" value="F:zinc ion binding"/>
    <property type="evidence" value="ECO:0007669"/>
    <property type="project" value="UniProtKB-KW"/>
</dbReference>
<evidence type="ECO:0000313" key="4">
    <source>
        <dbReference type="EMBL" id="GJE99961.1"/>
    </source>
</evidence>
<organism evidence="4 5">
    <name type="scientific">Phanerochaete sordida</name>
    <dbReference type="NCBI Taxonomy" id="48140"/>
    <lineage>
        <taxon>Eukaryota</taxon>
        <taxon>Fungi</taxon>
        <taxon>Dikarya</taxon>
        <taxon>Basidiomycota</taxon>
        <taxon>Agaricomycotina</taxon>
        <taxon>Agaricomycetes</taxon>
        <taxon>Polyporales</taxon>
        <taxon>Phanerochaetaceae</taxon>
        <taxon>Phanerochaete</taxon>
    </lineage>
</organism>
<accession>A0A9P3GSE8</accession>
<dbReference type="GO" id="GO:0016567">
    <property type="term" value="P:protein ubiquitination"/>
    <property type="evidence" value="ECO:0007669"/>
    <property type="project" value="TreeGrafter"/>
</dbReference>
<feature type="region of interest" description="Disordered" evidence="2">
    <location>
        <begin position="231"/>
        <end position="258"/>
    </location>
</feature>
<keyword evidence="5" id="KW-1185">Reference proteome</keyword>
<dbReference type="GO" id="GO:0031297">
    <property type="term" value="P:replication fork processing"/>
    <property type="evidence" value="ECO:0007669"/>
    <property type="project" value="TreeGrafter"/>
</dbReference>
<dbReference type="PANTHER" id="PTHR46569">
    <property type="entry name" value="E3 UBIQUITIN-PROTEIN LIGASE TRAIP"/>
    <property type="match status" value="1"/>
</dbReference>
<sequence>MNCPICLESLAPSPGPVVSTPCGHLFHESCLANVPESGGSEESRRCPTCRALYICRHESQNLRISGPKALRRVYLDSGEISTTVDDAQEEITLLRAQLERTRGLRQQDAEEAQKLKQRLSQTQDQLRNLKIKQDEVAALGGQLTDARERLRKAEKREQNAMQRTRVIGEALSEERKKKRASEQALREQMQKLQGEVKLLNKGAKTLFDALNHESAVSAGLRRKIARQEANVQEITRSRSPALGGSALTGQDRTGPDRTHAHQEFYISRTSSSNRYLILVSE</sequence>
<evidence type="ECO:0000313" key="5">
    <source>
        <dbReference type="Proteomes" id="UP000703269"/>
    </source>
</evidence>
<keyword evidence="1" id="KW-0862">Zinc</keyword>
<dbReference type="GO" id="GO:0061630">
    <property type="term" value="F:ubiquitin protein ligase activity"/>
    <property type="evidence" value="ECO:0007669"/>
    <property type="project" value="TreeGrafter"/>
</dbReference>
<dbReference type="GO" id="GO:0090734">
    <property type="term" value="C:site of DNA damage"/>
    <property type="evidence" value="ECO:0007669"/>
    <property type="project" value="TreeGrafter"/>
</dbReference>
<dbReference type="SUPFAM" id="SSF57850">
    <property type="entry name" value="RING/U-box"/>
    <property type="match status" value="1"/>
</dbReference>
<evidence type="ECO:0000256" key="2">
    <source>
        <dbReference type="SAM" id="MobiDB-lite"/>
    </source>
</evidence>
<dbReference type="EMBL" id="BPQB01000127">
    <property type="protein sequence ID" value="GJE99961.1"/>
    <property type="molecule type" value="Genomic_DNA"/>
</dbReference>
<reference evidence="4 5" key="1">
    <citation type="submission" date="2021-08" db="EMBL/GenBank/DDBJ databases">
        <title>Draft Genome Sequence of Phanerochaete sordida strain YK-624.</title>
        <authorList>
            <person name="Mori T."/>
            <person name="Dohra H."/>
            <person name="Suzuki T."/>
            <person name="Kawagishi H."/>
            <person name="Hirai H."/>
        </authorList>
    </citation>
    <scope>NUCLEOTIDE SEQUENCE [LARGE SCALE GENOMIC DNA]</scope>
    <source>
        <strain evidence="4 5">YK-624</strain>
    </source>
</reference>
<keyword evidence="1" id="KW-0479">Metal-binding</keyword>
<evidence type="ECO:0000259" key="3">
    <source>
        <dbReference type="PROSITE" id="PS50089"/>
    </source>
</evidence>
<dbReference type="SMART" id="SM00184">
    <property type="entry name" value="RING"/>
    <property type="match status" value="1"/>
</dbReference>
<dbReference type="Proteomes" id="UP000703269">
    <property type="component" value="Unassembled WGS sequence"/>
</dbReference>
<dbReference type="InterPro" id="IPR001841">
    <property type="entry name" value="Znf_RING"/>
</dbReference>
<gene>
    <name evidence="4" type="ORF">PsYK624_162370</name>
</gene>
<dbReference type="PROSITE" id="PS50089">
    <property type="entry name" value="ZF_RING_2"/>
    <property type="match status" value="1"/>
</dbReference>
<keyword evidence="1" id="KW-0863">Zinc-finger</keyword>
<dbReference type="InterPro" id="IPR013083">
    <property type="entry name" value="Znf_RING/FYVE/PHD"/>
</dbReference>
<feature type="domain" description="RING-type" evidence="3">
    <location>
        <begin position="3"/>
        <end position="50"/>
    </location>
</feature>
<dbReference type="Pfam" id="PF13639">
    <property type="entry name" value="zf-RING_2"/>
    <property type="match status" value="1"/>
</dbReference>
<dbReference type="OrthoDB" id="8062037at2759"/>
<dbReference type="InterPro" id="IPR052639">
    <property type="entry name" value="TRAIP_ubiq-protein_ligase"/>
</dbReference>
<dbReference type="GO" id="GO:0005634">
    <property type="term" value="C:nucleus"/>
    <property type="evidence" value="ECO:0007669"/>
    <property type="project" value="TreeGrafter"/>
</dbReference>
<dbReference type="AlphaFoldDB" id="A0A9P3GSE8"/>
<proteinExistence type="predicted"/>